<dbReference type="PANTHER" id="PTHR43758:SF2">
    <property type="entry name" value="OXIDIZED PURINE NUCLEOSIDE TRIPHOSPHATE HYDROLASE"/>
    <property type="match status" value="1"/>
</dbReference>
<reference evidence="7" key="1">
    <citation type="journal article" date="2021" name="PeerJ">
        <title>Extensive microbial diversity within the chicken gut microbiome revealed by metagenomics and culture.</title>
        <authorList>
            <person name="Gilroy R."/>
            <person name="Ravi A."/>
            <person name="Getino M."/>
            <person name="Pursley I."/>
            <person name="Horton D.L."/>
            <person name="Alikhan N.F."/>
            <person name="Baker D."/>
            <person name="Gharbi K."/>
            <person name="Hall N."/>
            <person name="Watson M."/>
            <person name="Adriaenssens E.M."/>
            <person name="Foster-Nyarko E."/>
            <person name="Jarju S."/>
            <person name="Secka A."/>
            <person name="Antonio M."/>
            <person name="Oren A."/>
            <person name="Chaudhuri R.R."/>
            <person name="La Ragione R."/>
            <person name="Hildebrand F."/>
            <person name="Pallen M.J."/>
        </authorList>
    </citation>
    <scope>NUCLEOTIDE SEQUENCE</scope>
    <source>
        <strain evidence="7">USAMLcec2-132</strain>
    </source>
</reference>
<comment type="caution">
    <text evidence="7">The sequence shown here is derived from an EMBL/GenBank/DDBJ whole genome shotgun (WGS) entry which is preliminary data.</text>
</comment>
<dbReference type="PANTHER" id="PTHR43758">
    <property type="entry name" value="7,8-DIHYDRO-8-OXOGUANINE TRIPHOSPHATASE"/>
    <property type="match status" value="1"/>
</dbReference>
<dbReference type="SUPFAM" id="SSF55811">
    <property type="entry name" value="Nudix"/>
    <property type="match status" value="1"/>
</dbReference>
<dbReference type="EMBL" id="DWWS01000032">
    <property type="protein sequence ID" value="HJC23895.1"/>
    <property type="molecule type" value="Genomic_DNA"/>
</dbReference>
<dbReference type="GO" id="GO:0005737">
    <property type="term" value="C:cytoplasm"/>
    <property type="evidence" value="ECO:0007669"/>
    <property type="project" value="TreeGrafter"/>
</dbReference>
<keyword evidence="4" id="KW-0378">Hydrolase</keyword>
<evidence type="ECO:0000256" key="3">
    <source>
        <dbReference type="ARBA" id="ARBA00022723"/>
    </source>
</evidence>
<organism evidence="7 8">
    <name type="scientific">Candidatus Eisenbergiella merdavium</name>
    <dbReference type="NCBI Taxonomy" id="2838551"/>
    <lineage>
        <taxon>Bacteria</taxon>
        <taxon>Bacillati</taxon>
        <taxon>Bacillota</taxon>
        <taxon>Clostridia</taxon>
        <taxon>Lachnospirales</taxon>
        <taxon>Lachnospiraceae</taxon>
        <taxon>Eisenbergiella</taxon>
    </lineage>
</organism>
<comment type="similarity">
    <text evidence="2">Belongs to the Nudix hydrolase family.</text>
</comment>
<evidence type="ECO:0000313" key="8">
    <source>
        <dbReference type="Proteomes" id="UP000823891"/>
    </source>
</evidence>
<comment type="cofactor">
    <cofactor evidence="1">
        <name>Mg(2+)</name>
        <dbReference type="ChEBI" id="CHEBI:18420"/>
    </cofactor>
</comment>
<evidence type="ECO:0000256" key="5">
    <source>
        <dbReference type="ARBA" id="ARBA00022842"/>
    </source>
</evidence>
<evidence type="ECO:0000256" key="4">
    <source>
        <dbReference type="ARBA" id="ARBA00022801"/>
    </source>
</evidence>
<gene>
    <name evidence="7" type="ORF">H9761_09340</name>
</gene>
<keyword evidence="5" id="KW-0460">Magnesium</keyword>
<keyword evidence="3" id="KW-0479">Metal-binding</keyword>
<name>A0A9D2SQQ4_9FIRM</name>
<dbReference type="Gene3D" id="3.90.79.10">
    <property type="entry name" value="Nucleoside Triphosphate Pyrophosphohydrolase"/>
    <property type="match status" value="1"/>
</dbReference>
<dbReference type="InterPro" id="IPR003562">
    <property type="entry name" value="Mutator_MutX_prot"/>
</dbReference>
<evidence type="ECO:0000256" key="1">
    <source>
        <dbReference type="ARBA" id="ARBA00001946"/>
    </source>
</evidence>
<accession>A0A9D2SQQ4</accession>
<dbReference type="GO" id="GO:0046872">
    <property type="term" value="F:metal ion binding"/>
    <property type="evidence" value="ECO:0007669"/>
    <property type="project" value="UniProtKB-KW"/>
</dbReference>
<dbReference type="PRINTS" id="PR01402">
    <property type="entry name" value="MUTATORMUTX"/>
</dbReference>
<feature type="domain" description="Nudix hydrolase" evidence="6">
    <location>
        <begin position="2"/>
        <end position="130"/>
    </location>
</feature>
<reference evidence="7" key="2">
    <citation type="submission" date="2021-04" db="EMBL/GenBank/DDBJ databases">
        <authorList>
            <person name="Gilroy R."/>
        </authorList>
    </citation>
    <scope>NUCLEOTIDE SEQUENCE</scope>
    <source>
        <strain evidence="7">USAMLcec2-132</strain>
    </source>
</reference>
<dbReference type="InterPro" id="IPR000086">
    <property type="entry name" value="NUDIX_hydrolase_dom"/>
</dbReference>
<dbReference type="GO" id="GO:0008413">
    <property type="term" value="F:8-oxo-7,8-dihydroguanosine triphosphate pyrophosphatase activity"/>
    <property type="evidence" value="ECO:0007669"/>
    <property type="project" value="InterPro"/>
</dbReference>
<dbReference type="PROSITE" id="PS51462">
    <property type="entry name" value="NUDIX"/>
    <property type="match status" value="1"/>
</dbReference>
<evidence type="ECO:0000313" key="7">
    <source>
        <dbReference type="EMBL" id="HJC23895.1"/>
    </source>
</evidence>
<dbReference type="InterPro" id="IPR015797">
    <property type="entry name" value="NUDIX_hydrolase-like_dom_sf"/>
</dbReference>
<dbReference type="CDD" id="cd18886">
    <property type="entry name" value="NUDIX_MutT_Nudt1"/>
    <property type="match status" value="1"/>
</dbReference>
<dbReference type="GO" id="GO:0006281">
    <property type="term" value="P:DNA repair"/>
    <property type="evidence" value="ECO:0007669"/>
    <property type="project" value="InterPro"/>
</dbReference>
<protein>
    <submittedName>
        <fullName evidence="7">8-oxo-dGTP diphosphatase</fullName>
    </submittedName>
</protein>
<sequence length="176" mass="20365">MDKPVTTLCYLEKDDSYLMLHRVKKKNDLNEHKWIGIGGHAEAGESPEDCLLREVKEETSLILTSYRFRGLVTFVSDKWGTEYMCLYTADGFEGTLSDCDEGFLEWVPKKDIPGLNLWKGDLIFFRLLEENVPFFSLKLCYEGDRLVLWQLNGKDMGSDLPDEEKWAAILDSVRRI</sequence>
<dbReference type="AlphaFoldDB" id="A0A9D2SQQ4"/>
<dbReference type="Proteomes" id="UP000823891">
    <property type="component" value="Unassembled WGS sequence"/>
</dbReference>
<evidence type="ECO:0000256" key="2">
    <source>
        <dbReference type="ARBA" id="ARBA00005582"/>
    </source>
</evidence>
<evidence type="ECO:0000259" key="6">
    <source>
        <dbReference type="PROSITE" id="PS51462"/>
    </source>
</evidence>
<proteinExistence type="inferred from homology"/>
<dbReference type="Pfam" id="PF00293">
    <property type="entry name" value="NUDIX"/>
    <property type="match status" value="1"/>
</dbReference>